<evidence type="ECO:0000259" key="9">
    <source>
        <dbReference type="Pfam" id="PF02897"/>
    </source>
</evidence>
<dbReference type="InterPro" id="IPR001375">
    <property type="entry name" value="Peptidase_S9_cat"/>
</dbReference>
<keyword evidence="5 7" id="KW-0378">Hydrolase</keyword>
<dbReference type="PANTHER" id="PTHR42881">
    <property type="entry name" value="PROLYL ENDOPEPTIDASE"/>
    <property type="match status" value="1"/>
</dbReference>
<evidence type="ECO:0000313" key="11">
    <source>
        <dbReference type="RefSeq" id="XP_065652474.1"/>
    </source>
</evidence>
<organism evidence="10 11">
    <name type="scientific">Hydra vulgaris</name>
    <name type="common">Hydra</name>
    <name type="synonym">Hydra attenuata</name>
    <dbReference type="NCBI Taxonomy" id="6087"/>
    <lineage>
        <taxon>Eukaryota</taxon>
        <taxon>Metazoa</taxon>
        <taxon>Cnidaria</taxon>
        <taxon>Hydrozoa</taxon>
        <taxon>Hydroidolina</taxon>
        <taxon>Anthoathecata</taxon>
        <taxon>Aplanulata</taxon>
        <taxon>Hydridae</taxon>
        <taxon>Hydra</taxon>
    </lineage>
</organism>
<dbReference type="PROSITE" id="PS00708">
    <property type="entry name" value="PRO_ENDOPEP_SER"/>
    <property type="match status" value="1"/>
</dbReference>
<evidence type="ECO:0000256" key="3">
    <source>
        <dbReference type="ARBA" id="ARBA00016310"/>
    </source>
</evidence>
<keyword evidence="4 7" id="KW-0645">Protease</keyword>
<dbReference type="Pfam" id="PF00326">
    <property type="entry name" value="Peptidase_S9"/>
    <property type="match status" value="1"/>
</dbReference>
<dbReference type="InterPro" id="IPR023302">
    <property type="entry name" value="Pept_S9A_N"/>
</dbReference>
<evidence type="ECO:0000256" key="4">
    <source>
        <dbReference type="ARBA" id="ARBA00022670"/>
    </source>
</evidence>
<dbReference type="InterPro" id="IPR002470">
    <property type="entry name" value="Peptidase_S9A"/>
</dbReference>
<dbReference type="EC" id="3.4.21.-" evidence="7"/>
<gene>
    <name evidence="11" type="primary">LOC100208480</name>
</gene>
<dbReference type="PANTHER" id="PTHR42881:SF2">
    <property type="entry name" value="PROLYL ENDOPEPTIDASE"/>
    <property type="match status" value="1"/>
</dbReference>
<evidence type="ECO:0000313" key="10">
    <source>
        <dbReference type="Proteomes" id="UP001652625"/>
    </source>
</evidence>
<dbReference type="Proteomes" id="UP001652625">
    <property type="component" value="Chromosome 04"/>
</dbReference>
<feature type="domain" description="Peptidase S9 prolyl oligopeptidase catalytic" evidence="8">
    <location>
        <begin position="483"/>
        <end position="703"/>
    </location>
</feature>
<dbReference type="InterPro" id="IPR029058">
    <property type="entry name" value="AB_hydrolase_fold"/>
</dbReference>
<comment type="catalytic activity">
    <reaction evidence="1">
        <text>Hydrolysis of Pro-|-Xaa &gt;&gt; Ala-|-Xaa in oligopeptides.</text>
        <dbReference type="EC" id="3.4.21.26"/>
    </reaction>
</comment>
<dbReference type="Gene3D" id="3.40.50.1820">
    <property type="entry name" value="alpha/beta hydrolase"/>
    <property type="match status" value="1"/>
</dbReference>
<sequence>MTKIIYPTVWRDEEKYDNYHGINIPNPYHWLENSDSDETKSFVKSQNTLSESFIKNGRIRNLYKERLTELWNYPKYGCPFKRGERYFYFHNTGLQNHRVLYMQNSLDSEPEIFLDPNTFCVNGSISIQQVSFSKDGNTCAYGVSSKGSDWTTVKFIDVATKCHTTDTLVNVKFSCLCWTHDNKGVFYNKYNKDESSKQDGTETDANLNQKLFYHVLGTEQSEDILIAEFPENPKWMCNAEISDDGQYIFLTISESCDPVNKLYFFDLKTINYEITGLLEFQKIIDNFEASYDYITNNESLVTVRTNLNAPRYKLITLDLNNFSMDKWTVLVEEDEHVLEWAACVNLNSLFICYLQHVKHRLYLHHLDTGERFYELPLDVGSIIGFSGKKHQTEIFYLLTSFLIPERIYYCDFSGSKYTPKVFREANLKGFDSSLFETRQVFYSSKDGTSVPMFLIYKKGLELNGNTPCYLYGYGGFNISVTPSFNVSRLVFIQNMGGMCAVANIRGGGEYGEKWHKDGCLSKKQNVFDDFISAAEYLIENKYTKPNRLAISGGSNGGLLVTVCMNQRPDLFKCVVANVSVTDMLNFHKYTIGHAWTSEYGCSDNKEDFEFLVKYSPLHNVCKQSAYQYPALLLLTADHDDRVVPLHSYKLIAELQHKLTGNENQENPLLIRVDTESGHGAGKPTSKSIEELSDVFFFIASMVGTDWSE</sequence>
<dbReference type="Gene3D" id="2.130.10.120">
    <property type="entry name" value="Prolyl oligopeptidase, N-terminal domain"/>
    <property type="match status" value="1"/>
</dbReference>
<dbReference type="Pfam" id="PF02897">
    <property type="entry name" value="Peptidase_S9_N"/>
    <property type="match status" value="1"/>
</dbReference>
<comment type="similarity">
    <text evidence="2 7">Belongs to the peptidase S9A family.</text>
</comment>
<dbReference type="InterPro" id="IPR002471">
    <property type="entry name" value="Pept_S9_AS"/>
</dbReference>
<dbReference type="GeneID" id="100208480"/>
<evidence type="ECO:0000256" key="7">
    <source>
        <dbReference type="RuleBase" id="RU368024"/>
    </source>
</evidence>
<protein>
    <recommendedName>
        <fullName evidence="3 7">Prolyl endopeptidase</fullName>
        <ecNumber evidence="7">3.4.21.-</ecNumber>
    </recommendedName>
</protein>
<dbReference type="RefSeq" id="XP_065652474.1">
    <property type="nucleotide sequence ID" value="XM_065796402.1"/>
</dbReference>
<keyword evidence="10" id="KW-1185">Reference proteome</keyword>
<evidence type="ECO:0000256" key="1">
    <source>
        <dbReference type="ARBA" id="ARBA00001070"/>
    </source>
</evidence>
<reference evidence="11" key="1">
    <citation type="submission" date="2025-08" db="UniProtKB">
        <authorList>
            <consortium name="RefSeq"/>
        </authorList>
    </citation>
    <scope>IDENTIFICATION</scope>
</reference>
<evidence type="ECO:0000259" key="8">
    <source>
        <dbReference type="Pfam" id="PF00326"/>
    </source>
</evidence>
<dbReference type="InterPro" id="IPR051167">
    <property type="entry name" value="Prolyl_oligopep/macrocyclase"/>
</dbReference>
<feature type="domain" description="Peptidase S9A N-terminal" evidence="9">
    <location>
        <begin position="7"/>
        <end position="421"/>
    </location>
</feature>
<keyword evidence="6 7" id="KW-0720">Serine protease</keyword>
<dbReference type="SUPFAM" id="SSF53474">
    <property type="entry name" value="alpha/beta-Hydrolases"/>
    <property type="match status" value="1"/>
</dbReference>
<evidence type="ECO:0000256" key="2">
    <source>
        <dbReference type="ARBA" id="ARBA00005228"/>
    </source>
</evidence>
<evidence type="ECO:0000256" key="6">
    <source>
        <dbReference type="ARBA" id="ARBA00022825"/>
    </source>
</evidence>
<proteinExistence type="inferred from homology"/>
<dbReference type="SUPFAM" id="SSF50993">
    <property type="entry name" value="Peptidase/esterase 'gauge' domain"/>
    <property type="match status" value="1"/>
</dbReference>
<dbReference type="PRINTS" id="PR00862">
    <property type="entry name" value="PROLIGOPTASE"/>
</dbReference>
<accession>A0ABM4BTI4</accession>
<evidence type="ECO:0000256" key="5">
    <source>
        <dbReference type="ARBA" id="ARBA00022801"/>
    </source>
</evidence>
<name>A0ABM4BTI4_HYDVU</name>